<reference evidence="8" key="1">
    <citation type="submission" date="2019-03" db="EMBL/GenBank/DDBJ databases">
        <title>Single cell metagenomics reveals metabolic interactions within the superorganism composed of flagellate Streblomastix strix and complex community of Bacteroidetes bacteria on its surface.</title>
        <authorList>
            <person name="Treitli S.C."/>
            <person name="Kolisko M."/>
            <person name="Husnik F."/>
            <person name="Keeling P."/>
            <person name="Hampl V."/>
        </authorList>
    </citation>
    <scope>NUCLEOTIDE SEQUENCE</scope>
    <source>
        <strain evidence="8">STM</strain>
    </source>
</reference>
<dbReference type="InterPro" id="IPR001466">
    <property type="entry name" value="Beta-lactam-related"/>
</dbReference>
<evidence type="ECO:0000259" key="6">
    <source>
        <dbReference type="Pfam" id="PF00144"/>
    </source>
</evidence>
<evidence type="ECO:0000256" key="5">
    <source>
        <dbReference type="ARBA" id="ARBA00023295"/>
    </source>
</evidence>
<dbReference type="GO" id="GO:0009254">
    <property type="term" value="P:peptidoglycan turnover"/>
    <property type="evidence" value="ECO:0007669"/>
    <property type="project" value="TreeGrafter"/>
</dbReference>
<protein>
    <recommendedName>
        <fullName evidence="3">beta-N-acetylhexosaminidase</fullName>
        <ecNumber evidence="3">3.2.1.52</ecNumber>
    </recommendedName>
</protein>
<dbReference type="EC" id="3.2.1.52" evidence="3"/>
<comment type="similarity">
    <text evidence="2">Belongs to the glycosyl hydrolase 3 family.</text>
</comment>
<evidence type="ECO:0000256" key="3">
    <source>
        <dbReference type="ARBA" id="ARBA00012663"/>
    </source>
</evidence>
<proteinExistence type="inferred from homology"/>
<dbReference type="SUPFAM" id="SSF51445">
    <property type="entry name" value="(Trans)glycosidases"/>
    <property type="match status" value="1"/>
</dbReference>
<evidence type="ECO:0000313" key="8">
    <source>
        <dbReference type="EMBL" id="KAA6331216.1"/>
    </source>
</evidence>
<dbReference type="InterPro" id="IPR012338">
    <property type="entry name" value="Beta-lactam/transpept-like"/>
</dbReference>
<keyword evidence="5 8" id="KW-0326">Glycosidase</keyword>
<comment type="caution">
    <text evidence="8">The sequence shown here is derived from an EMBL/GenBank/DDBJ whole genome shotgun (WGS) entry which is preliminary data.</text>
</comment>
<dbReference type="GO" id="GO:0005975">
    <property type="term" value="P:carbohydrate metabolic process"/>
    <property type="evidence" value="ECO:0007669"/>
    <property type="project" value="InterPro"/>
</dbReference>
<feature type="domain" description="Beta-lactamase-related" evidence="6">
    <location>
        <begin position="409"/>
        <end position="785"/>
    </location>
</feature>
<keyword evidence="4 8" id="KW-0378">Hydrolase</keyword>
<evidence type="ECO:0000256" key="2">
    <source>
        <dbReference type="ARBA" id="ARBA00005336"/>
    </source>
</evidence>
<name>A0A5J4RB90_9ZZZZ</name>
<dbReference type="EMBL" id="SNRY01001399">
    <property type="protein sequence ID" value="KAA6331216.1"/>
    <property type="molecule type" value="Genomic_DNA"/>
</dbReference>
<dbReference type="PANTHER" id="PTHR30480:SF13">
    <property type="entry name" value="BETA-HEXOSAMINIDASE"/>
    <property type="match status" value="1"/>
</dbReference>
<dbReference type="Pfam" id="PF00144">
    <property type="entry name" value="Beta-lactamase"/>
    <property type="match status" value="1"/>
</dbReference>
<dbReference type="InterPro" id="IPR001764">
    <property type="entry name" value="Glyco_hydro_3_N"/>
</dbReference>
<dbReference type="InterPro" id="IPR017853">
    <property type="entry name" value="GH"/>
</dbReference>
<evidence type="ECO:0000259" key="7">
    <source>
        <dbReference type="Pfam" id="PF00933"/>
    </source>
</evidence>
<sequence length="813" mass="90353">MLYKVSNDASCRQWVDSIMNQMSLEEKVSQLFVYTLAPVQTKANLALLTDAIQIHRVGGLLFSGGIAINQAQLTNQAQKMSKVPVMITFDGEWGLSMRLSGTPVFPKNKVLGCIRDNRLIYEYGQEMARQCREMGVHVNFAPVADVNVNPKNPVINVRSFGALPDVVADKAVVYASGLESGGVLSVSKHFPGHGDTNVDSHKNMPILPFTRSRLDSIELYPFKKIINAGLGGIMVGHLHVTALDKDNDLPASLSHNVVQGLLKDELRFNGLIFTDALVMKGVSSVTSVCLQALKAGNDMVLSPPNLKTEINEVLQGIENGEISEKEITLKCRKVLTYKYALGLHNLAPVNLSGLEERINSAKSRDLIRRLNEATVTGETISSTHEISRSASKVILRKDRLDTIDMIAKEGVLKGAYPGCQIVVFKDGEVVYDKCFGTHTGGNSKKVTPTNIYDVASLSKTSATLLAVMKLYDKRLLRLSDKLSDHLPILKGTDKEYLTIDDALFHQTGLPATIPYYQKVIDENSYTGALFSKKRSATYSIRITPSSYAQPSRLKSEYVSETFKTGYTIQITDNLWLNDSFKEVAMQEIVNTPLKDKRYRYSCINFILLQQIVERLSGMPLDAFLAKEFYEPMGLKRTAFQPLRYFSKEEVIPSTTDLFLRKTVIHGYVHDEQAAFLGGVSGNAGLFSTAQDIARIHQMILNNGELDGYRYLSEETCRLFTTKTSDISHRGLGFNKPVIGDPQRNPCSSLAPASVYGHTGFTGTCAWVDPENSLVYVFLSNRLYPNAWVNTLSTLNIRERIQDAIYQSLSFEKR</sequence>
<dbReference type="Gene3D" id="3.40.710.10">
    <property type="entry name" value="DD-peptidase/beta-lactamase superfamily"/>
    <property type="match status" value="1"/>
</dbReference>
<dbReference type="PANTHER" id="PTHR30480">
    <property type="entry name" value="BETA-HEXOSAMINIDASE-RELATED"/>
    <property type="match status" value="1"/>
</dbReference>
<dbReference type="SUPFAM" id="SSF56601">
    <property type="entry name" value="beta-lactamase/transpeptidase-like"/>
    <property type="match status" value="1"/>
</dbReference>
<dbReference type="AlphaFoldDB" id="A0A5J4RB90"/>
<dbReference type="InterPro" id="IPR036962">
    <property type="entry name" value="Glyco_hydro_3_N_sf"/>
</dbReference>
<feature type="domain" description="Glycoside hydrolase family 3 N-terminal" evidence="7">
    <location>
        <begin position="24"/>
        <end position="336"/>
    </location>
</feature>
<evidence type="ECO:0000256" key="4">
    <source>
        <dbReference type="ARBA" id="ARBA00022801"/>
    </source>
</evidence>
<dbReference type="InterPro" id="IPR050226">
    <property type="entry name" value="NagZ_Beta-hexosaminidase"/>
</dbReference>
<dbReference type="GO" id="GO:0004563">
    <property type="term" value="F:beta-N-acetylhexosaminidase activity"/>
    <property type="evidence" value="ECO:0007669"/>
    <property type="project" value="UniProtKB-EC"/>
</dbReference>
<comment type="catalytic activity">
    <reaction evidence="1">
        <text>Hydrolysis of terminal non-reducing N-acetyl-D-hexosamine residues in N-acetyl-beta-D-hexosaminides.</text>
        <dbReference type="EC" id="3.2.1.52"/>
    </reaction>
</comment>
<evidence type="ECO:0000256" key="1">
    <source>
        <dbReference type="ARBA" id="ARBA00001231"/>
    </source>
</evidence>
<gene>
    <name evidence="8" type="ORF">EZS27_020151</name>
</gene>
<organism evidence="8">
    <name type="scientific">termite gut metagenome</name>
    <dbReference type="NCBI Taxonomy" id="433724"/>
    <lineage>
        <taxon>unclassified sequences</taxon>
        <taxon>metagenomes</taxon>
        <taxon>organismal metagenomes</taxon>
    </lineage>
</organism>
<dbReference type="Pfam" id="PF00933">
    <property type="entry name" value="Glyco_hydro_3"/>
    <property type="match status" value="1"/>
</dbReference>
<accession>A0A5J4RB90</accession>
<dbReference type="Gene3D" id="3.20.20.300">
    <property type="entry name" value="Glycoside hydrolase, family 3, N-terminal domain"/>
    <property type="match status" value="1"/>
</dbReference>